<dbReference type="InterPro" id="IPR021708">
    <property type="entry name" value="DUF3291"/>
</dbReference>
<accession>A0A2N5CVE6</accession>
<dbReference type="OrthoDB" id="2376237at2"/>
<evidence type="ECO:0000313" key="6">
    <source>
        <dbReference type="Proteomes" id="UP000281192"/>
    </source>
</evidence>
<gene>
    <name evidence="3" type="ORF">C1707_11715</name>
    <name evidence="4" type="ORF">CFHF_08130</name>
</gene>
<evidence type="ECO:0000313" key="5">
    <source>
        <dbReference type="Proteomes" id="UP000234483"/>
    </source>
</evidence>
<reference evidence="4 5" key="1">
    <citation type="submission" date="2017-12" db="EMBL/GenBank/DDBJ databases">
        <title>The genome sequence of Caulobacter flavus CGMCC1 15093.</title>
        <authorList>
            <person name="Gao J."/>
            <person name="Mao X."/>
            <person name="Sun J."/>
        </authorList>
    </citation>
    <scope>NUCLEOTIDE SEQUENCE [LARGE SCALE GENOMIC DNA]</scope>
    <source>
        <strain evidence="4 5">CGMCC1 15093</strain>
    </source>
</reference>
<evidence type="ECO:0000259" key="2">
    <source>
        <dbReference type="Pfam" id="PF11695"/>
    </source>
</evidence>
<dbReference type="RefSeq" id="WP_101712517.1">
    <property type="nucleotide sequence ID" value="NZ_CP026100.1"/>
</dbReference>
<name>A0A2N5CVE6_9CAUL</name>
<reference evidence="3 6" key="2">
    <citation type="submission" date="2018-01" db="EMBL/GenBank/DDBJ databases">
        <title>Complete genome sequence of Caulobacter flavus RHGG3.</title>
        <authorList>
            <person name="Yang E."/>
        </authorList>
    </citation>
    <scope>NUCLEOTIDE SEQUENCE [LARGE SCALE GENOMIC DNA]</scope>
    <source>
        <strain evidence="3 6">RHGG3</strain>
    </source>
</reference>
<dbReference type="Pfam" id="PF11695">
    <property type="entry name" value="DUF3291"/>
    <property type="match status" value="1"/>
</dbReference>
<protein>
    <submittedName>
        <fullName evidence="4">DUF3291 domain-containing protein</fullName>
    </submittedName>
</protein>
<organism evidence="4 5">
    <name type="scientific">Caulobacter flavus</name>
    <dbReference type="NCBI Taxonomy" id="1679497"/>
    <lineage>
        <taxon>Bacteria</taxon>
        <taxon>Pseudomonadati</taxon>
        <taxon>Pseudomonadota</taxon>
        <taxon>Alphaproteobacteria</taxon>
        <taxon>Caulobacterales</taxon>
        <taxon>Caulobacteraceae</taxon>
        <taxon>Caulobacter</taxon>
    </lineage>
</organism>
<proteinExistence type="predicted"/>
<keyword evidence="6" id="KW-1185">Reference proteome</keyword>
<dbReference type="EMBL" id="CP026100">
    <property type="protein sequence ID" value="AYV46875.1"/>
    <property type="molecule type" value="Genomic_DNA"/>
</dbReference>
<dbReference type="Proteomes" id="UP000281192">
    <property type="component" value="Chromosome"/>
</dbReference>
<evidence type="ECO:0000313" key="4">
    <source>
        <dbReference type="EMBL" id="PLR17783.1"/>
    </source>
</evidence>
<sequence length="165" mass="17987">MAAFELAQVNIGRLKAPIDHPSIRDFADNLDRINLLAEGSPGFVWRLKGDGNNATDLSIDGDPLLIPNLSTWTDIPSLGAYVYRSAHVEIMRRRREWFEPAQGPHMALWWVPAGHRPTVEEAMEKIALLAANGPTPAAFTFRQPFPAPAGAPGDPGAQPVLDECA</sequence>
<feature type="domain" description="DUF3291" evidence="2">
    <location>
        <begin position="6"/>
        <end position="143"/>
    </location>
</feature>
<dbReference type="Proteomes" id="UP000234483">
    <property type="component" value="Unassembled WGS sequence"/>
</dbReference>
<evidence type="ECO:0000313" key="3">
    <source>
        <dbReference type="EMBL" id="AYV46875.1"/>
    </source>
</evidence>
<dbReference type="AlphaFoldDB" id="A0A2N5CVE6"/>
<dbReference type="InterPro" id="IPR011008">
    <property type="entry name" value="Dimeric_a/b-barrel"/>
</dbReference>
<feature type="region of interest" description="Disordered" evidence="1">
    <location>
        <begin position="145"/>
        <end position="165"/>
    </location>
</feature>
<dbReference type="KEGG" id="cfh:C1707_11715"/>
<dbReference type="EMBL" id="PJRQ01000015">
    <property type="protein sequence ID" value="PLR17783.1"/>
    <property type="molecule type" value="Genomic_DNA"/>
</dbReference>
<feature type="compositionally biased region" description="Low complexity" evidence="1">
    <location>
        <begin position="148"/>
        <end position="159"/>
    </location>
</feature>
<dbReference type="SUPFAM" id="SSF54909">
    <property type="entry name" value="Dimeric alpha+beta barrel"/>
    <property type="match status" value="1"/>
</dbReference>
<evidence type="ECO:0000256" key="1">
    <source>
        <dbReference type="SAM" id="MobiDB-lite"/>
    </source>
</evidence>